<dbReference type="GO" id="GO:0004553">
    <property type="term" value="F:hydrolase activity, hydrolyzing O-glycosyl compounds"/>
    <property type="evidence" value="ECO:0007669"/>
    <property type="project" value="InterPro"/>
</dbReference>
<evidence type="ECO:0000259" key="7">
    <source>
        <dbReference type="Pfam" id="PF16355"/>
    </source>
</evidence>
<dbReference type="PROSITE" id="PS00608">
    <property type="entry name" value="GLYCOSYL_HYDROL_F2_2"/>
    <property type="match status" value="1"/>
</dbReference>
<feature type="domain" description="Glycoside hydrolase family 2 immunoglobulin-like beta-sandwich" evidence="5">
    <location>
        <begin position="188"/>
        <end position="292"/>
    </location>
</feature>
<comment type="similarity">
    <text evidence="1">Belongs to the glycosyl hydrolase 2 family.</text>
</comment>
<evidence type="ECO:0000259" key="5">
    <source>
        <dbReference type="Pfam" id="PF00703"/>
    </source>
</evidence>
<dbReference type="EMBL" id="AAXF02000033">
    <property type="protein sequence ID" value="EDO13870.1"/>
    <property type="molecule type" value="Genomic_DNA"/>
</dbReference>
<feature type="domain" description="Glycoside hydrolase family 2" evidence="8">
    <location>
        <begin position="679"/>
        <end position="775"/>
    </location>
</feature>
<dbReference type="AlphaFoldDB" id="A0AAN3ACR9"/>
<evidence type="ECO:0000256" key="2">
    <source>
        <dbReference type="ARBA" id="ARBA00022801"/>
    </source>
</evidence>
<comment type="caution">
    <text evidence="9">The sequence shown here is derived from an EMBL/GenBank/DDBJ whole genome shotgun (WGS) entry which is preliminary data.</text>
</comment>
<evidence type="ECO:0000313" key="10">
    <source>
        <dbReference type="Proteomes" id="UP000005475"/>
    </source>
</evidence>
<dbReference type="Gene3D" id="2.60.120.260">
    <property type="entry name" value="Galactose-binding domain-like"/>
    <property type="match status" value="1"/>
</dbReference>
<dbReference type="PRINTS" id="PR00132">
    <property type="entry name" value="GLHYDRLASE2"/>
</dbReference>
<dbReference type="Gene3D" id="2.60.40.10">
    <property type="entry name" value="Immunoglobulins"/>
    <property type="match status" value="3"/>
</dbReference>
<evidence type="ECO:0000256" key="4">
    <source>
        <dbReference type="SAM" id="SignalP"/>
    </source>
</evidence>
<keyword evidence="2 9" id="KW-0378">Hydrolase</keyword>
<dbReference type="InterPro" id="IPR051913">
    <property type="entry name" value="GH2_Domain-Containing"/>
</dbReference>
<dbReference type="PANTHER" id="PTHR42732:SF1">
    <property type="entry name" value="BETA-MANNOSIDASE"/>
    <property type="match status" value="1"/>
</dbReference>
<keyword evidence="4" id="KW-0732">Signal</keyword>
<dbReference type="Pfam" id="PF18565">
    <property type="entry name" value="Glyco_hydro2_C5"/>
    <property type="match status" value="1"/>
</dbReference>
<evidence type="ECO:0000256" key="1">
    <source>
        <dbReference type="ARBA" id="ARBA00007401"/>
    </source>
</evidence>
<feature type="domain" description="Glycoside hydrolase family 2 catalytic" evidence="6">
    <location>
        <begin position="301"/>
        <end position="492"/>
    </location>
</feature>
<dbReference type="InterPro" id="IPR013783">
    <property type="entry name" value="Ig-like_fold"/>
</dbReference>
<evidence type="ECO:0000259" key="8">
    <source>
        <dbReference type="Pfam" id="PF18565"/>
    </source>
</evidence>
<dbReference type="InterPro" id="IPR036156">
    <property type="entry name" value="Beta-gal/glucu_dom_sf"/>
</dbReference>
<feature type="domain" description="DUF4982" evidence="7">
    <location>
        <begin position="608"/>
        <end position="666"/>
    </location>
</feature>
<dbReference type="GeneID" id="29455949"/>
<keyword evidence="3" id="KW-0326">Glycosidase</keyword>
<name>A0AAN3ACR9_BACO1</name>
<accession>A0AAN3ACR9</accession>
<reference evidence="10" key="2">
    <citation type="submission" date="2007-04" db="EMBL/GenBank/DDBJ databases">
        <title>Draft genome sequence of Bacteroides ovatus (ATCC 8483).</title>
        <authorList>
            <person name="Sudarsanam P."/>
            <person name="Ley R."/>
            <person name="Guruge J."/>
            <person name="Turnbaugh P.J."/>
            <person name="Mahowald M."/>
            <person name="Liep D."/>
            <person name="Gordon J."/>
        </authorList>
    </citation>
    <scope>NUCLEOTIDE SEQUENCE [LARGE SCALE GENOMIC DNA]</scope>
    <source>
        <strain evidence="10">ATCC 8483 / DSM 1896 / JCM 5824 / BCRC 10623 / CCUG 4943 / NCTC 11153</strain>
    </source>
</reference>
<evidence type="ECO:0000256" key="3">
    <source>
        <dbReference type="ARBA" id="ARBA00023295"/>
    </source>
</evidence>
<evidence type="ECO:0000313" key="9">
    <source>
        <dbReference type="EMBL" id="EDO13870.1"/>
    </source>
</evidence>
<organism evidence="9 10">
    <name type="scientific">Bacteroides ovatus (strain ATCC 8483 / DSM 1896 / JCM 5824 / BCRC 10623 / CCUG 4943 / NCTC 11153)</name>
    <dbReference type="NCBI Taxonomy" id="411476"/>
    <lineage>
        <taxon>Bacteria</taxon>
        <taxon>Pseudomonadati</taxon>
        <taxon>Bacteroidota</taxon>
        <taxon>Bacteroidia</taxon>
        <taxon>Bacteroidales</taxon>
        <taxon>Bacteroidaceae</taxon>
        <taxon>Bacteroides</taxon>
    </lineage>
</organism>
<dbReference type="Proteomes" id="UP000005475">
    <property type="component" value="Unassembled WGS sequence"/>
</dbReference>
<feature type="chain" id="PRO_5042811543" evidence="4">
    <location>
        <begin position="20"/>
        <end position="785"/>
    </location>
</feature>
<dbReference type="SUPFAM" id="SSF49785">
    <property type="entry name" value="Galactose-binding domain-like"/>
    <property type="match status" value="1"/>
</dbReference>
<dbReference type="InterPro" id="IPR006102">
    <property type="entry name" value="Ig-like_GH2"/>
</dbReference>
<dbReference type="InterPro" id="IPR023232">
    <property type="entry name" value="Glyco_hydro_2_AS"/>
</dbReference>
<dbReference type="SUPFAM" id="SSF49303">
    <property type="entry name" value="beta-Galactosidase/glucuronidase domain"/>
    <property type="match status" value="1"/>
</dbReference>
<evidence type="ECO:0000259" key="6">
    <source>
        <dbReference type="Pfam" id="PF02836"/>
    </source>
</evidence>
<sequence>MKKNFVLITLLLSLALHLAARPATRQKIDFNFDWNFSLTDSQKYILTPFDKSHSESVQLPHDWNVKQDFDSKWGGATAYLPEGIGWYQKEFILPASTSGRQVSIVFDGIFMQSDVYINGHHLGHRPYGFCSIVYDLTPYLKAPGELNFMAVRVNTTGGRPRWYAGAGIYRHAWLDVTEDVHVDTYGTYITTPQVSAEAAQVAVVTTVKNSSPKKQYVTLLQKVKDATGKVLAKSRSQRVVVEAGKAFDVKQLLDLVQPKLWTPESPTLYTLETSVKAGGSTTDVYTSTFGIRAIAFDPNRGFLLNGKQVKLKGMCLHHDAGAMGVAVPLRSYERRLEILKEYGVNALRMSHNQPSTEFLDLCDRMGFLVIDEAFDKWKSGDNYYTRHFDEWWQKDLGNMILRDRNHPCIILWSIGNEVGEAWREGEEYVKRAAMLQDFVHRLEPSRKVTLAAQNNHKEAFAGVTDVIGYNYLEARAISDHKKFPNRCFLISEELPYYRGAEGNLRSYTPLNPWSLIAENDFFAGGFIWPGVDYLGEAGWPSKGWPNGLFDVCMYEKPRAAYHRAMWNKTPMVRIAVKDPFADIDHGRDLWQWPAIVDHWNYPNKFNGLVIEVLTTTNCEEVELYRNGKLMGRERTADYTNNTIVWNIPYTPGKLEAKGFNKGKEVAYWKIETAGKLATLKLKADRQTIKADGQDLSHIDLTLIDDKGVKVQTDNRMITVKVSGEGRLVALDSGDLRLNKFYTNQIKSYFGHALLTVQSTRKPGVIHAEIQVEGIDKPFEVVIRTR</sequence>
<dbReference type="InterPro" id="IPR040605">
    <property type="entry name" value="Glyco_hydro2_dom5"/>
</dbReference>
<dbReference type="Gene3D" id="3.20.20.80">
    <property type="entry name" value="Glycosidases"/>
    <property type="match status" value="1"/>
</dbReference>
<dbReference type="SUPFAM" id="SSF51445">
    <property type="entry name" value="(Trans)glycosidases"/>
    <property type="match status" value="1"/>
</dbReference>
<dbReference type="InterPro" id="IPR006103">
    <property type="entry name" value="Glyco_hydro_2_cat"/>
</dbReference>
<gene>
    <name evidence="9" type="ORF">BACOVA_00495</name>
</gene>
<dbReference type="InterPro" id="IPR008979">
    <property type="entry name" value="Galactose-bd-like_sf"/>
</dbReference>
<protein>
    <submittedName>
        <fullName evidence="9">Glycosyl hydrolase family 2, sugar binding domain protein</fullName>
    </submittedName>
</protein>
<dbReference type="GO" id="GO:0005975">
    <property type="term" value="P:carbohydrate metabolic process"/>
    <property type="evidence" value="ECO:0007669"/>
    <property type="project" value="InterPro"/>
</dbReference>
<dbReference type="InterPro" id="IPR032311">
    <property type="entry name" value="DUF4982"/>
</dbReference>
<dbReference type="Pfam" id="PF02836">
    <property type="entry name" value="Glyco_hydro_2_C"/>
    <property type="match status" value="1"/>
</dbReference>
<dbReference type="InterPro" id="IPR017853">
    <property type="entry name" value="GH"/>
</dbReference>
<reference evidence="9 10" key="1">
    <citation type="submission" date="2007-03" db="EMBL/GenBank/DDBJ databases">
        <authorList>
            <person name="Fulton L."/>
            <person name="Clifton S."/>
            <person name="Fulton B."/>
            <person name="Xu J."/>
            <person name="Minx P."/>
            <person name="Pepin K.H."/>
            <person name="Johnson M."/>
            <person name="Thiruvilangam P."/>
            <person name="Bhonagiri V."/>
            <person name="Nash W.E."/>
            <person name="Mardis E.R."/>
            <person name="Wilson R.K."/>
        </authorList>
    </citation>
    <scope>NUCLEOTIDE SEQUENCE [LARGE SCALE GENOMIC DNA]</scope>
    <source>
        <strain evidence="10">ATCC 8483 / DSM 1896 / JCM 5824 / BCRC 10623 / CCUG 4943 / NCTC 11153</strain>
    </source>
</reference>
<feature type="signal peptide" evidence="4">
    <location>
        <begin position="1"/>
        <end position="19"/>
    </location>
</feature>
<proteinExistence type="inferred from homology"/>
<dbReference type="RefSeq" id="WP_004297812.1">
    <property type="nucleotide sequence ID" value="NZ_DS264574.1"/>
</dbReference>
<dbReference type="PANTHER" id="PTHR42732">
    <property type="entry name" value="BETA-GALACTOSIDASE"/>
    <property type="match status" value="1"/>
</dbReference>
<dbReference type="InterPro" id="IPR006101">
    <property type="entry name" value="Glyco_hydro_2"/>
</dbReference>
<dbReference type="Pfam" id="PF00703">
    <property type="entry name" value="Glyco_hydro_2"/>
    <property type="match status" value="1"/>
</dbReference>
<dbReference type="Pfam" id="PF16355">
    <property type="entry name" value="DUF4982"/>
    <property type="match status" value="1"/>
</dbReference>